<dbReference type="GO" id="GO:0009313">
    <property type="term" value="P:oligosaccharide catabolic process"/>
    <property type="evidence" value="ECO:0007669"/>
    <property type="project" value="TreeGrafter"/>
</dbReference>
<dbReference type="GO" id="GO:0004556">
    <property type="term" value="F:alpha-amylase activity"/>
    <property type="evidence" value="ECO:0007669"/>
    <property type="project" value="TreeGrafter"/>
</dbReference>
<dbReference type="Gene3D" id="3.90.400.10">
    <property type="entry name" value="Oligo-1,6-glucosidase, Domain 2"/>
    <property type="match status" value="1"/>
</dbReference>
<evidence type="ECO:0000313" key="6">
    <source>
        <dbReference type="EMBL" id="SDM57610.1"/>
    </source>
</evidence>
<dbReference type="Gene3D" id="3.20.20.80">
    <property type="entry name" value="Glycosidases"/>
    <property type="match status" value="1"/>
</dbReference>
<feature type="compositionally biased region" description="Basic and acidic residues" evidence="4">
    <location>
        <begin position="408"/>
        <end position="428"/>
    </location>
</feature>
<dbReference type="SUPFAM" id="SSF51011">
    <property type="entry name" value="Glycosyl hydrolase domain"/>
    <property type="match status" value="1"/>
</dbReference>
<proteinExistence type="inferred from homology"/>
<dbReference type="CDD" id="cd11331">
    <property type="entry name" value="AmyAc_OligoGlu_like"/>
    <property type="match status" value="1"/>
</dbReference>
<dbReference type="STRING" id="1075417.SAMN05421823_11624"/>
<evidence type="ECO:0000256" key="1">
    <source>
        <dbReference type="ARBA" id="ARBA00008061"/>
    </source>
</evidence>
<organism evidence="6 7">
    <name type="scientific">Catalinimonas alkaloidigena</name>
    <dbReference type="NCBI Taxonomy" id="1075417"/>
    <lineage>
        <taxon>Bacteria</taxon>
        <taxon>Pseudomonadati</taxon>
        <taxon>Bacteroidota</taxon>
        <taxon>Cytophagia</taxon>
        <taxon>Cytophagales</taxon>
        <taxon>Catalimonadaceae</taxon>
        <taxon>Catalinimonas</taxon>
    </lineage>
</organism>
<feature type="region of interest" description="Disordered" evidence="4">
    <location>
        <begin position="404"/>
        <end position="436"/>
    </location>
</feature>
<dbReference type="Proteomes" id="UP000198510">
    <property type="component" value="Unassembled WGS sequence"/>
</dbReference>
<dbReference type="PANTHER" id="PTHR10357">
    <property type="entry name" value="ALPHA-AMYLASE FAMILY MEMBER"/>
    <property type="match status" value="1"/>
</dbReference>
<comment type="similarity">
    <text evidence="1">Belongs to the glycosyl hydrolase 13 family.</text>
</comment>
<evidence type="ECO:0000256" key="2">
    <source>
        <dbReference type="ARBA" id="ARBA00022801"/>
    </source>
</evidence>
<dbReference type="Pfam" id="PF00128">
    <property type="entry name" value="Alpha-amylase"/>
    <property type="match status" value="1"/>
</dbReference>
<dbReference type="InterPro" id="IPR006047">
    <property type="entry name" value="GH13_cat_dom"/>
</dbReference>
<keyword evidence="2" id="KW-0378">Hydrolase</keyword>
<dbReference type="EMBL" id="FNFO01000016">
    <property type="protein sequence ID" value="SDM57610.1"/>
    <property type="molecule type" value="Genomic_DNA"/>
</dbReference>
<dbReference type="InterPro" id="IPR013780">
    <property type="entry name" value="Glyco_hydro_b"/>
</dbReference>
<protein>
    <submittedName>
        <fullName evidence="6">Alpha-glucosidase</fullName>
    </submittedName>
</protein>
<gene>
    <name evidence="6" type="ORF">SAMN05421823_11624</name>
</gene>
<dbReference type="PANTHER" id="PTHR10357:SF179">
    <property type="entry name" value="NEUTRAL AND BASIC AMINO ACID TRANSPORT PROTEIN RBAT"/>
    <property type="match status" value="1"/>
</dbReference>
<dbReference type="InterPro" id="IPR017853">
    <property type="entry name" value="GH"/>
</dbReference>
<dbReference type="SUPFAM" id="SSF51445">
    <property type="entry name" value="(Trans)glycosidases"/>
    <property type="match status" value="1"/>
</dbReference>
<evidence type="ECO:0000313" key="7">
    <source>
        <dbReference type="Proteomes" id="UP000198510"/>
    </source>
</evidence>
<keyword evidence="7" id="KW-1185">Reference proteome</keyword>
<evidence type="ECO:0000256" key="4">
    <source>
        <dbReference type="SAM" id="MobiDB-lite"/>
    </source>
</evidence>
<feature type="region of interest" description="Disordered" evidence="4">
    <location>
        <begin position="240"/>
        <end position="263"/>
    </location>
</feature>
<sequence length="563" mass="64121">MSEAKPSLDVVTGPEASAPVAWWQHAVVYQIYPRSFQDSNGDGVGDLPGITQRLDYLRWLGVDAIWISPIYPSPMADFGYDVTDYTGIEPMFGTLHDFDHLVEEAHRRHLKVILDYVPNHTSIEHPWFQESRSSRDHPKRDWYLWKDPGVETSNVETSDVETSRPDGGPPTNWVSNFGGHAWSLDPQTGQYYYHAYLPEQPDLNWRNPAVQEAMFDALRFWLDRGVDGFRVDALRQMIKDDQWRDNPPSDEGPTSQNPYDALKPLYTTDRPEVMDLVRKMRRILDEYGARTGMPRVLIGELYLRIERLVAYYGEDGEGCQLPFNFHLISTPWKAPVIADLIQRYEAALPPHGWPNWVLGNHDQHRLATRLGAAQTRIAAMLLLTLRGTPTLYYGDEIGMPDVPIPEGRVQDPWEKRVPGRGLGRDPERTPMQWDNTKGAGFTTEVPWLPLADDFEQRNVAVQRKDHDSILSLYHRLIQLRRRTSALHRGAYDWVKSQGHVLAYQRSAEDQAYLIVLNLGDQPAAWNVEGTGKVAVGTHRQREGEGFSGTVTLAPNEGVVVRMG</sequence>
<evidence type="ECO:0000259" key="5">
    <source>
        <dbReference type="SMART" id="SM00642"/>
    </source>
</evidence>
<keyword evidence="3" id="KW-0326">Glycosidase</keyword>
<dbReference type="Gene3D" id="2.60.40.1180">
    <property type="entry name" value="Golgi alpha-mannosidase II"/>
    <property type="match status" value="1"/>
</dbReference>
<evidence type="ECO:0000256" key="3">
    <source>
        <dbReference type="ARBA" id="ARBA00023295"/>
    </source>
</evidence>
<dbReference type="OrthoDB" id="9806009at2"/>
<accession>A0A1G9UCD5</accession>
<dbReference type="InterPro" id="IPR045857">
    <property type="entry name" value="O16G_dom_2"/>
</dbReference>
<dbReference type="SMART" id="SM00642">
    <property type="entry name" value="Aamy"/>
    <property type="match status" value="1"/>
</dbReference>
<dbReference type="RefSeq" id="WP_089688237.1">
    <property type="nucleotide sequence ID" value="NZ_FNFO01000016.1"/>
</dbReference>
<feature type="domain" description="Glycosyl hydrolase family 13 catalytic" evidence="5">
    <location>
        <begin position="30"/>
        <end position="428"/>
    </location>
</feature>
<reference evidence="6 7" key="1">
    <citation type="submission" date="2016-10" db="EMBL/GenBank/DDBJ databases">
        <authorList>
            <person name="de Groot N.N."/>
        </authorList>
    </citation>
    <scope>NUCLEOTIDE SEQUENCE [LARGE SCALE GENOMIC DNA]</scope>
    <source>
        <strain evidence="6 7">DSM 25186</strain>
    </source>
</reference>
<dbReference type="FunFam" id="3.90.400.10:FF:000002">
    <property type="entry name" value="Sucrose isomerase"/>
    <property type="match status" value="1"/>
</dbReference>
<dbReference type="AlphaFoldDB" id="A0A1G9UCD5"/>
<name>A0A1G9UCD5_9BACT</name>